<dbReference type="AlphaFoldDB" id="A0A0F7FT22"/>
<protein>
    <submittedName>
        <fullName evidence="3">Amylo-alpha-1,6-glucosidase</fullName>
    </submittedName>
</protein>
<dbReference type="Gene3D" id="1.50.10.10">
    <property type="match status" value="1"/>
</dbReference>
<dbReference type="EMBL" id="CP009922">
    <property type="protein sequence ID" value="AKG42834.1"/>
    <property type="molecule type" value="Genomic_DNA"/>
</dbReference>
<gene>
    <name evidence="3" type="ORF">SXIM_14500</name>
</gene>
<name>A0A0F7FT22_9ACTN</name>
<dbReference type="RefSeq" id="WP_046723306.1">
    <property type="nucleotide sequence ID" value="NZ_CP009922.3"/>
</dbReference>
<reference evidence="3" key="1">
    <citation type="submission" date="2019-08" db="EMBL/GenBank/DDBJ databases">
        <title>Complete genome sequence of a mangrove-derived Streptomyces xiamenensis.</title>
        <authorList>
            <person name="Xu J."/>
        </authorList>
    </citation>
    <scope>NUCLEOTIDE SEQUENCE</scope>
    <source>
        <strain evidence="3">318</strain>
    </source>
</reference>
<dbReference type="PATRIC" id="fig|408015.6.peg.1484"/>
<dbReference type="Proteomes" id="UP000034034">
    <property type="component" value="Chromosome"/>
</dbReference>
<evidence type="ECO:0000313" key="4">
    <source>
        <dbReference type="Proteomes" id="UP000034034"/>
    </source>
</evidence>
<evidence type="ECO:0000259" key="2">
    <source>
        <dbReference type="Pfam" id="PF22422"/>
    </source>
</evidence>
<feature type="domain" description="Putative glycogen debranching enzyme N-terminal" evidence="1">
    <location>
        <begin position="10"/>
        <end position="204"/>
    </location>
</feature>
<dbReference type="InterPro" id="IPR008928">
    <property type="entry name" value="6-hairpin_glycosidase_sf"/>
</dbReference>
<dbReference type="Pfam" id="PF14742">
    <property type="entry name" value="GDE_N_bis"/>
    <property type="match status" value="1"/>
</dbReference>
<dbReference type="GO" id="GO:0005975">
    <property type="term" value="P:carbohydrate metabolic process"/>
    <property type="evidence" value="ECO:0007669"/>
    <property type="project" value="InterPro"/>
</dbReference>
<dbReference type="InterPro" id="IPR032856">
    <property type="entry name" value="GDE_N_bis"/>
</dbReference>
<accession>A0A0F7FT22</accession>
<feature type="domain" description="Mannosylglycerate hydrolase MGH1-like glycoside hydrolase" evidence="2">
    <location>
        <begin position="438"/>
        <end position="594"/>
    </location>
</feature>
<keyword evidence="4" id="KW-1185">Reference proteome</keyword>
<dbReference type="Pfam" id="PF22422">
    <property type="entry name" value="MGH1-like_GH"/>
    <property type="match status" value="1"/>
</dbReference>
<organism evidence="3 4">
    <name type="scientific">Streptomyces xiamenensis</name>
    <dbReference type="NCBI Taxonomy" id="408015"/>
    <lineage>
        <taxon>Bacteria</taxon>
        <taxon>Bacillati</taxon>
        <taxon>Actinomycetota</taxon>
        <taxon>Actinomycetes</taxon>
        <taxon>Kitasatosporales</taxon>
        <taxon>Streptomycetaceae</taxon>
        <taxon>Streptomyces</taxon>
    </lineage>
</organism>
<dbReference type="HOGENOM" id="CLU_019216_1_0_11"/>
<dbReference type="InterPro" id="IPR054491">
    <property type="entry name" value="MGH1-like_GH"/>
</dbReference>
<dbReference type="STRING" id="408015.SXIM_14500"/>
<evidence type="ECO:0000259" key="1">
    <source>
        <dbReference type="Pfam" id="PF14742"/>
    </source>
</evidence>
<proteinExistence type="predicted"/>
<sequence>MTTTTHHKQLVHDGTFAAVGPSGDITGERGAWPDGLFARDARHLSRWQLTIDGSTPTVLVPASDDLTATATTVVTRPGSRAEAPAHTVFRQQTVSTAALTERLRLRSNRGEESTVLLALTVDADFADQFELRSDHRWYEKPHAVRTRQALPDGVEFGYRRRDWEARTVVTTEPAPDAVEETGSGARRLCWVLRLPPHGTAELLLRVTAHPHVAPEPVPAAVVPQPAAPEDGAPRGVAPSGWPELDRACERGLADLDGLRMAATGPEGETVHVPAAGVPWFLTLLGRHALITSLFALRDRPELARGTLLALAAAQAREADPARIAQPGKIVHEVRHGELAHFRQVPYDRYYGSVDSTPLFLVLLDAYAVAHGPELARRLEPHARAAVRWMLTDGGLEEHGYLRYRADEGGLANQSWKDSARAICFTDGSPAKGVISAATAQGYAFDALTRTAGLARTVWGDAGYADGLQERADQLRNRFLNDFWLPADRFPALALDGIGRRADALGSDAGHLLWSGILDQDRAEAVARRLLSPDFFSGWGIRTVAAGQGAYHPLSYHRGGVWPHDNAIAALGLARYGLHEQARTVAGAIVDVAARSGWRLAEVIAGYDREDRLGPVPYPHACSPQAWSAAAPLALRTAVGAATPAVREPAAAAQTG</sequence>
<dbReference type="InterPro" id="IPR012341">
    <property type="entry name" value="6hp_glycosidase-like_sf"/>
</dbReference>
<dbReference type="KEGG" id="sxi:SXIM_14500"/>
<dbReference type="SUPFAM" id="SSF48208">
    <property type="entry name" value="Six-hairpin glycosidases"/>
    <property type="match status" value="1"/>
</dbReference>
<evidence type="ECO:0000313" key="3">
    <source>
        <dbReference type="EMBL" id="AKG42834.1"/>
    </source>
</evidence>